<protein>
    <submittedName>
        <fullName evidence="1">DUF4917 family protein</fullName>
    </submittedName>
</protein>
<dbReference type="EMBL" id="CP047344">
    <property type="protein sequence ID" value="QIF93665.1"/>
    <property type="molecule type" value="Genomic_DNA"/>
</dbReference>
<reference evidence="1 2" key="1">
    <citation type="submission" date="2020-01" db="EMBL/GenBank/DDBJ databases">
        <title>The genomic epidemiology of tigecycline resistance gene tet(X) variants in a swine farm in China.</title>
        <authorList>
            <person name="Peng K."/>
            <person name="Li R."/>
        </authorList>
    </citation>
    <scope>NUCLEOTIDE SEQUENCE [LARGE SCALE GENOMIC DNA]</scope>
    <source>
        <strain evidence="1 2">ZN3</strain>
    </source>
</reference>
<dbReference type="InterPro" id="IPR032581">
    <property type="entry name" value="DUF4917"/>
</dbReference>
<proteinExistence type="predicted"/>
<dbReference type="AlphaFoldDB" id="A0A6G6SGL4"/>
<name>A0A6G6SGL4_PROVU</name>
<dbReference type="RefSeq" id="WP_072069909.1">
    <property type="nucleotide sequence ID" value="NZ_CP047344.1"/>
</dbReference>
<organism evidence="1 2">
    <name type="scientific">Proteus vulgaris</name>
    <dbReference type="NCBI Taxonomy" id="585"/>
    <lineage>
        <taxon>Bacteria</taxon>
        <taxon>Pseudomonadati</taxon>
        <taxon>Pseudomonadota</taxon>
        <taxon>Gammaproteobacteria</taxon>
        <taxon>Enterobacterales</taxon>
        <taxon>Morganellaceae</taxon>
        <taxon>Proteus</taxon>
    </lineage>
</organism>
<accession>A0A6G6SGL4</accession>
<gene>
    <name evidence="1" type="ORF">GTH24_07065</name>
</gene>
<dbReference type="Proteomes" id="UP000503287">
    <property type="component" value="Chromosome"/>
</dbReference>
<evidence type="ECO:0000313" key="1">
    <source>
        <dbReference type="EMBL" id="QIF93665.1"/>
    </source>
</evidence>
<dbReference type="Pfam" id="PF16263">
    <property type="entry name" value="DUF4917"/>
    <property type="match status" value="1"/>
</dbReference>
<sequence>MRFNVKEWNAVSELFTGSLLLGNGSSIAIDPNFNYSNLFSNAKLPKNVKNIFDSFHSQDFEYILRKFTQATVINSIFNIDCNDIHQAHSQVKKTLINTVKGIHPCIDEVRDKINNCANFIKQFDTIFSLNYDIMLYWTIMQVNDNHPYPLFKDCFNRSSFYEDFEEYREYRGNRSNLVFYPHGNLILAKNENDEELKLSIQGDNHLIDQISQNWDDHNYSPLFISEGTSEEKLKTIRSSNYLTRIYHEAIPTINDSLLILGWSMGTQDEHILKQIPFDKINHLGIVIFMNDNYEETCDYFYSRIRHFINPDEIDVHFIAHNSEALWAND</sequence>
<evidence type="ECO:0000313" key="2">
    <source>
        <dbReference type="Proteomes" id="UP000503287"/>
    </source>
</evidence>
<keyword evidence="2" id="KW-1185">Reference proteome</keyword>